<sequence>MPNFSARSTEIEIMDDLLCGGEVVHQTLRELEFINKWLGGNAVTITALERLLKDCPTNGTITIVDLGCGGGEMLRIIHRWAAKKAIPVKLIGIDANPHIIAFAQKNLQDLSEIEFFTLDIFSEEFKNLRFDVVLGTLFYHHFNDDQLSAFFKNLRDQAKRGIIINDIHRHPLAYYSIKWLTTCFSRSSMVKFDAPLSVLRAFKKVEIARILKNAGIQDFRLQWKWAFRWRVVIPTCRK</sequence>
<dbReference type="InterPro" id="IPR041698">
    <property type="entry name" value="Methyltransf_25"/>
</dbReference>
<accession>A0AAP2DT91</accession>
<dbReference type="Proteomes" id="UP001319080">
    <property type="component" value="Unassembled WGS sequence"/>
</dbReference>
<dbReference type="EMBL" id="JAHESE010000001">
    <property type="protein sequence ID" value="MBT1706988.1"/>
    <property type="molecule type" value="Genomic_DNA"/>
</dbReference>
<dbReference type="PANTHER" id="PTHR43861">
    <property type="entry name" value="TRANS-ACONITATE 2-METHYLTRANSFERASE-RELATED"/>
    <property type="match status" value="1"/>
</dbReference>
<dbReference type="GO" id="GO:0008168">
    <property type="term" value="F:methyltransferase activity"/>
    <property type="evidence" value="ECO:0007669"/>
    <property type="project" value="UniProtKB-KW"/>
</dbReference>
<evidence type="ECO:0000313" key="4">
    <source>
        <dbReference type="Proteomes" id="UP001319080"/>
    </source>
</evidence>
<proteinExistence type="predicted"/>
<protein>
    <submittedName>
        <fullName evidence="3">Methyltransferase domain-containing protein</fullName>
    </submittedName>
</protein>
<feature type="domain" description="Methyltransferase" evidence="2">
    <location>
        <begin position="63"/>
        <end position="160"/>
    </location>
</feature>
<evidence type="ECO:0000313" key="3">
    <source>
        <dbReference type="EMBL" id="MBT1706988.1"/>
    </source>
</evidence>
<evidence type="ECO:0000259" key="2">
    <source>
        <dbReference type="Pfam" id="PF13649"/>
    </source>
</evidence>
<keyword evidence="3" id="KW-0489">Methyltransferase</keyword>
<evidence type="ECO:0000256" key="1">
    <source>
        <dbReference type="ARBA" id="ARBA00022679"/>
    </source>
</evidence>
<name>A0AAP2DT91_9BACT</name>
<organism evidence="3 4">
    <name type="scientific">Dawidia cretensis</name>
    <dbReference type="NCBI Taxonomy" id="2782350"/>
    <lineage>
        <taxon>Bacteria</taxon>
        <taxon>Pseudomonadati</taxon>
        <taxon>Bacteroidota</taxon>
        <taxon>Cytophagia</taxon>
        <taxon>Cytophagales</taxon>
        <taxon>Chryseotaleaceae</taxon>
        <taxon>Dawidia</taxon>
    </lineage>
</organism>
<reference evidence="3 4" key="1">
    <citation type="submission" date="2021-05" db="EMBL/GenBank/DDBJ databases">
        <title>A Polyphasic approach of four new species of the genus Ohtaekwangia: Ohtaekwangia histidinii sp. nov., Ohtaekwangia cretensis sp. nov., Ohtaekwangia indiensis sp. nov., Ohtaekwangia reichenbachii sp. nov. from diverse environment.</title>
        <authorList>
            <person name="Octaviana S."/>
        </authorList>
    </citation>
    <scope>NUCLEOTIDE SEQUENCE [LARGE SCALE GENOMIC DNA]</scope>
    <source>
        <strain evidence="3 4">PWU5</strain>
    </source>
</reference>
<dbReference type="InterPro" id="IPR029063">
    <property type="entry name" value="SAM-dependent_MTases_sf"/>
</dbReference>
<dbReference type="SUPFAM" id="SSF53335">
    <property type="entry name" value="S-adenosyl-L-methionine-dependent methyltransferases"/>
    <property type="match status" value="1"/>
</dbReference>
<dbReference type="CDD" id="cd02440">
    <property type="entry name" value="AdoMet_MTases"/>
    <property type="match status" value="1"/>
</dbReference>
<keyword evidence="4" id="KW-1185">Reference proteome</keyword>
<comment type="caution">
    <text evidence="3">The sequence shown here is derived from an EMBL/GenBank/DDBJ whole genome shotgun (WGS) entry which is preliminary data.</text>
</comment>
<dbReference type="AlphaFoldDB" id="A0AAP2DT91"/>
<dbReference type="RefSeq" id="WP_254082567.1">
    <property type="nucleotide sequence ID" value="NZ_JAHESE010000001.1"/>
</dbReference>
<dbReference type="Gene3D" id="3.40.50.150">
    <property type="entry name" value="Vaccinia Virus protein VP39"/>
    <property type="match status" value="1"/>
</dbReference>
<dbReference type="GO" id="GO:0032259">
    <property type="term" value="P:methylation"/>
    <property type="evidence" value="ECO:0007669"/>
    <property type="project" value="UniProtKB-KW"/>
</dbReference>
<keyword evidence="1" id="KW-0808">Transferase</keyword>
<gene>
    <name evidence="3" type="ORF">KK062_02080</name>
</gene>
<dbReference type="Pfam" id="PF13649">
    <property type="entry name" value="Methyltransf_25"/>
    <property type="match status" value="1"/>
</dbReference>